<evidence type="ECO:0000313" key="3">
    <source>
        <dbReference type="Proteomes" id="UP000281474"/>
    </source>
</evidence>
<gene>
    <name evidence="2" type="ORF">D5018_02185</name>
</gene>
<feature type="region of interest" description="Disordered" evidence="1">
    <location>
        <begin position="248"/>
        <end position="286"/>
    </location>
</feature>
<comment type="caution">
    <text evidence="2">The sequence shown here is derived from an EMBL/GenBank/DDBJ whole genome shotgun (WGS) entry which is preliminary data.</text>
</comment>
<dbReference type="InterPro" id="IPR011990">
    <property type="entry name" value="TPR-like_helical_dom_sf"/>
</dbReference>
<feature type="compositionally biased region" description="Polar residues" evidence="1">
    <location>
        <begin position="274"/>
        <end position="283"/>
    </location>
</feature>
<accession>A0A3L8Q2R9</accession>
<dbReference type="OrthoDB" id="9771112at2"/>
<evidence type="ECO:0000313" key="2">
    <source>
        <dbReference type="EMBL" id="RLV61308.1"/>
    </source>
</evidence>
<feature type="region of interest" description="Disordered" evidence="1">
    <location>
        <begin position="154"/>
        <end position="175"/>
    </location>
</feature>
<evidence type="ECO:0000256" key="1">
    <source>
        <dbReference type="SAM" id="MobiDB-lite"/>
    </source>
</evidence>
<organism evidence="2 3">
    <name type="scientific">Parashewanella curva</name>
    <dbReference type="NCBI Taxonomy" id="2338552"/>
    <lineage>
        <taxon>Bacteria</taxon>
        <taxon>Pseudomonadati</taxon>
        <taxon>Pseudomonadota</taxon>
        <taxon>Gammaproteobacteria</taxon>
        <taxon>Alteromonadales</taxon>
        <taxon>Shewanellaceae</taxon>
        <taxon>Parashewanella</taxon>
    </lineage>
</organism>
<protein>
    <recommendedName>
        <fullName evidence="4">Tetratricopeptide repeat protein</fullName>
    </recommendedName>
</protein>
<dbReference type="RefSeq" id="WP_121837345.1">
    <property type="nucleotide sequence ID" value="NZ_ML014755.1"/>
</dbReference>
<dbReference type="Proteomes" id="UP000281474">
    <property type="component" value="Unassembled WGS sequence"/>
</dbReference>
<sequence>MAKASTAAEKYPEYQVVNINALKKIQTITIESSILGANFSRIYDKSSQGNITYFVSLGDIESQTITFEPVCDFHRAIDETNEVRLNVQRELSSPEISLIVPRQYLFNYIQPIKNKTCVRFLPIPQINLSLFDYQSNPDDSETINLEQTTEYIEQSSTYSKSENTAASAQSKTDNVADQQDNNFKESAEASLNPIKNRGFRISPSALNKHFNKSVSIGDNEQGASSVADLANRSEVTTQNQIVLSGKEVKECSNPEPNAPFEIESTKLAPETKSSEPLSHTSSDALLESEYEDNYELGELEESNLDDEFDFAHLFDETKSSENSMMVPINVSEVGERLKVTIEPQVMHYELPLERLQQLLHAEYFDEFIHIVIHSVKPDDTRVLLMLAYALLKTSKTPQSIKLLNYCIQSKLAHPTTLIWAHYYLGDAYQLKDKLQSIFHFQRAFECSEGVTLSTGWIFGEDDNKPINRKLFLFKQGGIHVELFELEQAKGCFIRCIESKETVKNNTECAALIQLSKVYLMANCYHLTIECSQRALTFEDISLDFRVTALSYQLIAYSRSMQTEQAALCFKSLSEQEKLILSSDQAITKPAFLIWARAIGEYWLSLREYEKMRQQQDDMLGCGVFREDVFLRDQSYFFIGEHYLNCGQPDRAVPHYSEVLRSYLISPSCKALKLQARLNRGKSYLQLIPRTITKTEDKKHAYHGLKDLNKARKSCLELYGAIQYPSKPNCTLEDKFKFGFIRETTTQTIYAHYVIGNPESTQVMLAMFNLSTKLRMAVCICSMVEHESTSSALPILSACVEEKSASSVIDFNELIECEHTDVLDGYINTQVKAPLVVLFLSDYALCCWEVSEKQRFHFSAPILGAMRFGRQNTLSEFIASLDKLNQSQFCRFPLPYDLLQITLESIGKLLSEMLKQGVFKTREPLTLVVDECCTSVPFEILIDHIATDELTPFMHPFIRYIPSIMTYHHFKDDCDVRVLTGSVVAGISQLNIRGEHYYQSEDICRLLQTKLTPLSSGEFAERASNASLIHLTNHYTSGGELLFSMPQLKSGDEGTKAGAIDIFSLSQWKSLRLQMPLVVITGQKVPQVSFSDVDRDPMSLADRLLLSGAGAILAPRWELNAKQKEYFFLFFYAQVSRGRSTLDSQHQASIWFRVISHPSSQDWACYQYIGKNITYIPEPLLLEFLQASASHAPETLKIQRLLNQLQCNNSSCLLLLSGERAGDITTICHEYISAYYQKYAAGIYWIRANVGNAELTIQLKQIERSQRCEGRILIVIDMISDVIELSLLQQKIKLAKLESDCDVLVLADKALVTEHNIDAVVSSPLSTEQTVLRISLALSNQACFEYSRELRAQLWLFSEKLQGRLAWVNHTELMIHKVSPKNLEQAVALFDTIISQLEKPANTDKENSEAVSLVTRYSGQIQCLFRLQGNTPESEEVIIKLSQKLIALENKASDKTADLAGQVFEYLIEQGYLRRALDFNVRLSVIHPKRWQLAPWCLCTDHEVNYDVLTQLHREYVEDKTSDTFVLWLTRRFD</sequence>
<reference evidence="2 3" key="1">
    <citation type="submission" date="2018-09" db="EMBL/GenBank/DDBJ databases">
        <title>Phylogeny of the Shewanellaceae, and recommendation for two new genera, Pseudoshewanella and Parashewanella.</title>
        <authorList>
            <person name="Wang G."/>
        </authorList>
    </citation>
    <scope>NUCLEOTIDE SEQUENCE [LARGE SCALE GENOMIC DNA]</scope>
    <source>
        <strain evidence="2 3">C51</strain>
    </source>
</reference>
<proteinExistence type="predicted"/>
<name>A0A3L8Q2R9_9GAMM</name>
<dbReference type="Gene3D" id="1.25.40.10">
    <property type="entry name" value="Tetratricopeptide repeat domain"/>
    <property type="match status" value="1"/>
</dbReference>
<evidence type="ECO:0008006" key="4">
    <source>
        <dbReference type="Google" id="ProtNLM"/>
    </source>
</evidence>
<dbReference type="EMBL" id="QZEI01000004">
    <property type="protein sequence ID" value="RLV61308.1"/>
    <property type="molecule type" value="Genomic_DNA"/>
</dbReference>
<keyword evidence="3" id="KW-1185">Reference proteome</keyword>
<dbReference type="SUPFAM" id="SSF48452">
    <property type="entry name" value="TPR-like"/>
    <property type="match status" value="1"/>
</dbReference>